<name>A0ABU6BWC5_9PSED</name>
<keyword evidence="2" id="KW-1185">Reference proteome</keyword>
<evidence type="ECO:0000313" key="2">
    <source>
        <dbReference type="Proteomes" id="UP001336015"/>
    </source>
</evidence>
<protein>
    <submittedName>
        <fullName evidence="1">Uncharacterized protein</fullName>
    </submittedName>
</protein>
<dbReference type="RefSeq" id="WP_155717131.1">
    <property type="nucleotide sequence ID" value="NZ_CAJFCM010000001.1"/>
</dbReference>
<dbReference type="Proteomes" id="UP001336015">
    <property type="component" value="Unassembled WGS sequence"/>
</dbReference>
<organism evidence="1 2">
    <name type="scientific">Pseudomonas paracarnis</name>
    <dbReference type="NCBI Taxonomy" id="2750625"/>
    <lineage>
        <taxon>Bacteria</taxon>
        <taxon>Pseudomonadati</taxon>
        <taxon>Pseudomonadota</taxon>
        <taxon>Gammaproteobacteria</taxon>
        <taxon>Pseudomonadales</taxon>
        <taxon>Pseudomonadaceae</taxon>
        <taxon>Pseudomonas</taxon>
    </lineage>
</organism>
<dbReference type="EMBL" id="JAJGWQ010000012">
    <property type="protein sequence ID" value="MEB3784507.1"/>
    <property type="molecule type" value="Genomic_DNA"/>
</dbReference>
<proteinExistence type="predicted"/>
<reference evidence="1 2" key="1">
    <citation type="journal article" date="2023" name="Int J Dairy Technol">
        <title>Genome based analysis of Pseudomonas paracarnis RQ057, a strain responsible for blue discoloration spoilage in processed cheese.</title>
        <authorList>
            <person name="Rodrigues Rd.S."/>
            <person name="Machado S.G."/>
            <person name="de Carvalho A.F."/>
            <person name="Nero L.A."/>
        </authorList>
    </citation>
    <scope>NUCLEOTIDE SEQUENCE [LARGE SCALE GENOMIC DNA]</scope>
    <source>
        <strain evidence="1 2">RQ057</strain>
    </source>
</reference>
<gene>
    <name evidence="1" type="ORF">LLW09_18425</name>
</gene>
<accession>A0ABU6BWC5</accession>
<evidence type="ECO:0000313" key="1">
    <source>
        <dbReference type="EMBL" id="MEB3784507.1"/>
    </source>
</evidence>
<sequence>MYWLVNLVNGWLRICSVIERLISAIAGLPADGHSVEVLREVAERGGLSSIDRVVPVVGIPGYNPAFAGFLCLLICETASGIGAGCRVAEGNCYLTENNLTDGLR</sequence>
<comment type="caution">
    <text evidence="1">The sequence shown here is derived from an EMBL/GenBank/DDBJ whole genome shotgun (WGS) entry which is preliminary data.</text>
</comment>